<evidence type="ECO:0000313" key="9">
    <source>
        <dbReference type="EMBL" id="NYZ23778.1"/>
    </source>
</evidence>
<dbReference type="PROSITE" id="PS51462">
    <property type="entry name" value="NUDIX"/>
    <property type="match status" value="1"/>
</dbReference>
<protein>
    <recommendedName>
        <fullName evidence="4">GDP-mannose pyrophosphatase</fullName>
    </recommendedName>
    <alternativeName>
        <fullName evidence="6">GDP-mannose hydrolase</fullName>
    </alternativeName>
    <alternativeName>
        <fullName evidence="7">GDPMK</fullName>
    </alternativeName>
</protein>
<evidence type="ECO:0000256" key="1">
    <source>
        <dbReference type="ARBA" id="ARBA00000847"/>
    </source>
</evidence>
<keyword evidence="10" id="KW-1185">Reference proteome</keyword>
<evidence type="ECO:0000256" key="7">
    <source>
        <dbReference type="ARBA" id="ARBA00032272"/>
    </source>
</evidence>
<comment type="similarity">
    <text evidence="3">Belongs to the Nudix hydrolase family. NudK subfamily.</text>
</comment>
<name>A0ABX2TL07_9PROT</name>
<dbReference type="CDD" id="cd24161">
    <property type="entry name" value="NUDIX_ADPRase_Ndx2"/>
    <property type="match status" value="1"/>
</dbReference>
<comment type="catalytic activity">
    <reaction evidence="1">
        <text>GDP-alpha-D-mannose + H2O = alpha-D-mannose 1-phosphate + GMP + 2 H(+)</text>
        <dbReference type="Rhea" id="RHEA:27978"/>
        <dbReference type="ChEBI" id="CHEBI:15377"/>
        <dbReference type="ChEBI" id="CHEBI:15378"/>
        <dbReference type="ChEBI" id="CHEBI:57527"/>
        <dbReference type="ChEBI" id="CHEBI:58115"/>
        <dbReference type="ChEBI" id="CHEBI:58409"/>
    </reaction>
</comment>
<dbReference type="PANTHER" id="PTHR11839">
    <property type="entry name" value="UDP/ADP-SUGAR PYROPHOSPHATASE"/>
    <property type="match status" value="1"/>
</dbReference>
<keyword evidence="5 9" id="KW-0378">Hydrolase</keyword>
<evidence type="ECO:0000313" key="10">
    <source>
        <dbReference type="Proteomes" id="UP000584642"/>
    </source>
</evidence>
<proteinExistence type="inferred from homology"/>
<dbReference type="EMBL" id="JABFDB010000031">
    <property type="protein sequence ID" value="NYZ23778.1"/>
    <property type="molecule type" value="Genomic_DNA"/>
</dbReference>
<organism evidence="9 10">
    <name type="scientific">Azospirillum oleiclasticum</name>
    <dbReference type="NCBI Taxonomy" id="2735135"/>
    <lineage>
        <taxon>Bacteria</taxon>
        <taxon>Pseudomonadati</taxon>
        <taxon>Pseudomonadota</taxon>
        <taxon>Alphaproteobacteria</taxon>
        <taxon>Rhodospirillales</taxon>
        <taxon>Azospirillaceae</taxon>
        <taxon>Azospirillum</taxon>
    </lineage>
</organism>
<evidence type="ECO:0000259" key="8">
    <source>
        <dbReference type="PROSITE" id="PS51462"/>
    </source>
</evidence>
<accession>A0ABX2TL07</accession>
<dbReference type="Pfam" id="PF00293">
    <property type="entry name" value="NUDIX"/>
    <property type="match status" value="1"/>
</dbReference>
<evidence type="ECO:0000256" key="4">
    <source>
        <dbReference type="ARBA" id="ARBA00016377"/>
    </source>
</evidence>
<evidence type="ECO:0000256" key="3">
    <source>
        <dbReference type="ARBA" id="ARBA00007275"/>
    </source>
</evidence>
<feature type="domain" description="Nudix hydrolase" evidence="8">
    <location>
        <begin position="77"/>
        <end position="205"/>
    </location>
</feature>
<dbReference type="InterPro" id="IPR000086">
    <property type="entry name" value="NUDIX_hydrolase_dom"/>
</dbReference>
<evidence type="ECO:0000256" key="5">
    <source>
        <dbReference type="ARBA" id="ARBA00022801"/>
    </source>
</evidence>
<evidence type="ECO:0000256" key="2">
    <source>
        <dbReference type="ARBA" id="ARBA00001946"/>
    </source>
</evidence>
<evidence type="ECO:0000256" key="6">
    <source>
        <dbReference type="ARBA" id="ARBA00032162"/>
    </source>
</evidence>
<dbReference type="InterPro" id="IPR015797">
    <property type="entry name" value="NUDIX_hydrolase-like_dom_sf"/>
</dbReference>
<comment type="caution">
    <text evidence="9">The sequence shown here is derived from an EMBL/GenBank/DDBJ whole genome shotgun (WGS) entry which is preliminary data.</text>
</comment>
<comment type="cofactor">
    <cofactor evidence="2">
        <name>Mg(2+)</name>
        <dbReference type="ChEBI" id="CHEBI:18420"/>
    </cofactor>
</comment>
<dbReference type="Proteomes" id="UP000584642">
    <property type="component" value="Unassembled WGS sequence"/>
</dbReference>
<gene>
    <name evidence="9" type="ORF">HND93_29105</name>
</gene>
<dbReference type="GO" id="GO:0016787">
    <property type="term" value="F:hydrolase activity"/>
    <property type="evidence" value="ECO:0007669"/>
    <property type="project" value="UniProtKB-KW"/>
</dbReference>
<sequence length="227" mass="25300">MRRRRGGALRGSARLSIVDLHAWPNPERRSRAVPKANGNPWTVLGSKPIYENPWIRVVEHDVLNPRGKPGIYGVVGIKSIATGVVPIHDDGHITLVGQYRFPLGIYSWEIPEGGGKADEDPLVSIQRELVEETGLTARNWRHIQTMHLSNSITDEVAHLFLAWGLEQGTAMPEDTEELEIRRVPFTVAFEMAMRGDMTDAMTVAALLKTRHLAREGVLPPDVARLIL</sequence>
<dbReference type="Gene3D" id="3.90.79.10">
    <property type="entry name" value="Nucleoside Triphosphate Pyrophosphohydrolase"/>
    <property type="match status" value="1"/>
</dbReference>
<reference evidence="9 10" key="1">
    <citation type="submission" date="2020-05" db="EMBL/GenBank/DDBJ databases">
        <title>Azospirillum oleiclasticum sp. nov, a nitrogen-fixing and heavy crude oil-emulsifying bacterium isolated from the crude oil of Yumen Oilfield.</title>
        <authorList>
            <person name="Wu D."/>
            <person name="Cai M."/>
            <person name="Zhang X."/>
        </authorList>
    </citation>
    <scope>NUCLEOTIDE SEQUENCE [LARGE SCALE GENOMIC DNA]</scope>
    <source>
        <strain evidence="9 10">ROY-1-1-2</strain>
    </source>
</reference>
<dbReference type="SUPFAM" id="SSF55811">
    <property type="entry name" value="Nudix"/>
    <property type="match status" value="1"/>
</dbReference>
<dbReference type="PANTHER" id="PTHR11839:SF18">
    <property type="entry name" value="NUDIX HYDROLASE DOMAIN-CONTAINING PROTEIN"/>
    <property type="match status" value="1"/>
</dbReference>